<sequence length="91" mass="10038">MEIPILLGANPETANPDAWIPVRFDRWLFRSEGLVDSEVFLSSNEPGKVNVILSASLNGKVIYGPCLVKAEFVKRGTENSISIFAKEHHGN</sequence>
<reference evidence="1" key="1">
    <citation type="journal article" date="2015" name="Nature">
        <title>Complex archaea that bridge the gap between prokaryotes and eukaryotes.</title>
        <authorList>
            <person name="Spang A."/>
            <person name="Saw J.H."/>
            <person name="Jorgensen S.L."/>
            <person name="Zaremba-Niedzwiedzka K."/>
            <person name="Martijn J."/>
            <person name="Lind A.E."/>
            <person name="van Eijk R."/>
            <person name="Schleper C."/>
            <person name="Guy L."/>
            <person name="Ettema T.J."/>
        </authorList>
    </citation>
    <scope>NUCLEOTIDE SEQUENCE</scope>
</reference>
<evidence type="ECO:0008006" key="2">
    <source>
        <dbReference type="Google" id="ProtNLM"/>
    </source>
</evidence>
<name>A0A0F8Y1M3_9ZZZZ</name>
<gene>
    <name evidence="1" type="ORF">LCGC14_3148640</name>
</gene>
<proteinExistence type="predicted"/>
<accession>A0A0F8Y1M3</accession>
<organism evidence="1">
    <name type="scientific">marine sediment metagenome</name>
    <dbReference type="NCBI Taxonomy" id="412755"/>
    <lineage>
        <taxon>unclassified sequences</taxon>
        <taxon>metagenomes</taxon>
        <taxon>ecological metagenomes</taxon>
    </lineage>
</organism>
<dbReference type="EMBL" id="LAZR01069252">
    <property type="protein sequence ID" value="KKK48089.1"/>
    <property type="molecule type" value="Genomic_DNA"/>
</dbReference>
<protein>
    <recommendedName>
        <fullName evidence="2">Glycoside hydrolase family 2 immunoglobulin-like beta-sandwich domain-containing protein</fullName>
    </recommendedName>
</protein>
<dbReference type="AlphaFoldDB" id="A0A0F8Y1M3"/>
<evidence type="ECO:0000313" key="1">
    <source>
        <dbReference type="EMBL" id="KKK48089.1"/>
    </source>
</evidence>
<comment type="caution">
    <text evidence="1">The sequence shown here is derived from an EMBL/GenBank/DDBJ whole genome shotgun (WGS) entry which is preliminary data.</text>
</comment>